<gene>
    <name evidence="1" type="ORF">ACFFN0_13195</name>
</gene>
<dbReference type="PANTHER" id="PTHR44103">
    <property type="entry name" value="PROPROTEIN CONVERTASE P"/>
    <property type="match status" value="1"/>
</dbReference>
<dbReference type="Proteomes" id="UP001589613">
    <property type="component" value="Unassembled WGS sequence"/>
</dbReference>
<evidence type="ECO:0008006" key="3">
    <source>
        <dbReference type="Google" id="ProtNLM"/>
    </source>
</evidence>
<keyword evidence="2" id="KW-1185">Reference proteome</keyword>
<dbReference type="EMBL" id="JBHMAX010000024">
    <property type="protein sequence ID" value="MFB9732999.1"/>
    <property type="molecule type" value="Genomic_DNA"/>
</dbReference>
<evidence type="ECO:0000313" key="1">
    <source>
        <dbReference type="EMBL" id="MFB9732999.1"/>
    </source>
</evidence>
<dbReference type="PANTHER" id="PTHR44103:SF1">
    <property type="entry name" value="PROPROTEIN CONVERTASE P"/>
    <property type="match status" value="1"/>
</dbReference>
<reference evidence="1 2" key="1">
    <citation type="submission" date="2024-09" db="EMBL/GenBank/DDBJ databases">
        <authorList>
            <person name="Sun Q."/>
            <person name="Mori K."/>
        </authorList>
    </citation>
    <scope>NUCLEOTIDE SEQUENCE [LARGE SCALE GENOMIC DNA]</scope>
    <source>
        <strain evidence="1 2">JCM 12763</strain>
    </source>
</reference>
<evidence type="ECO:0000313" key="2">
    <source>
        <dbReference type="Proteomes" id="UP001589613"/>
    </source>
</evidence>
<dbReference type="SUPFAM" id="SSF69318">
    <property type="entry name" value="Integrin alpha N-terminal domain"/>
    <property type="match status" value="1"/>
</dbReference>
<dbReference type="Gene3D" id="2.40.10.10">
    <property type="entry name" value="Trypsin-like serine proteases"/>
    <property type="match status" value="2"/>
</dbReference>
<dbReference type="InterPro" id="IPR043504">
    <property type="entry name" value="Peptidase_S1_PA_chymotrypsin"/>
</dbReference>
<protein>
    <recommendedName>
        <fullName evidence="3">VCBS repeat protein</fullName>
    </recommendedName>
</protein>
<sequence length="748" mass="78169">MFVRTRSVLAVVAALVLGGGGLPVVAAPVQERPARTIEEALATDLGLTMSEFAQAGASAEQAAATLGLDQGAVPDDAPTVGRLTSRGVEVLDVDEKTADTFADLEQLRERYLAEVGPDGLTGLAYTLDGYEVLVIDPGVARERGRTEGSAPLLSPADWAAAHPGVTAVGTTGPTAGASLHGGAPISFGSVACTHGFNGWDGGAQVGISAGHCAYAGGAAVYAGSTRMGTVSWWQFGAPGSAWESYGTDLTTYSQGSAFTYPPSVATGSGSVTITGRAPAVLGLPVCKMGRQTGWTCSTVNKVGWQWIGDGSGDINRPKRWVWSLFADLRVIPGDSGGPWISGHKAVGVTSSYDWYSDGRPYSTAALLTSFDEYRPGAQVKVWLGTPSASGVEKTTASSGRARWVEGERVSGTLSQPSGDAISPGTVVDVFVDGSRVTSASVSGPGTFSFTYPGSDSTTHTVVLTPRQGDSRGTSLTVSDESAGTYPYIDFSAPYQIGRGWPADRTISAGDWDGNGFSDLMLVASDGRLLLYPATARERFASPRQIGKGWLVAESVQGGVDWDRDGALDLVARFTDGRLMLYRGNGTGGFASARQIGKGWLQMRTWTPVQQSVNGYPAVVATDAAGTMHVYPTNGTGDFRARTTLGGGWAPMEQVVGAGDWDKNGRSDLLVVDDEARLRLYAASASGTSFPMSLIGKGWSVFPRIFATQHDARAQTIWAVRTDGALYAYPATYGGPNNAFTPWPPTTAP</sequence>
<dbReference type="InterPro" id="IPR009003">
    <property type="entry name" value="Peptidase_S1_PA"/>
</dbReference>
<comment type="caution">
    <text evidence="1">The sequence shown here is derived from an EMBL/GenBank/DDBJ whole genome shotgun (WGS) entry which is preliminary data.</text>
</comment>
<name>A0ABV5V597_9MICO</name>
<accession>A0ABV5V597</accession>
<proteinExistence type="predicted"/>
<organism evidence="1 2">
    <name type="scientific">Ornithinimicrobium kibberense</name>
    <dbReference type="NCBI Taxonomy" id="282060"/>
    <lineage>
        <taxon>Bacteria</taxon>
        <taxon>Bacillati</taxon>
        <taxon>Actinomycetota</taxon>
        <taxon>Actinomycetes</taxon>
        <taxon>Micrococcales</taxon>
        <taxon>Ornithinimicrobiaceae</taxon>
        <taxon>Ornithinimicrobium</taxon>
    </lineage>
</organism>
<dbReference type="SUPFAM" id="SSF50494">
    <property type="entry name" value="Trypsin-like serine proteases"/>
    <property type="match status" value="1"/>
</dbReference>
<dbReference type="CDD" id="cd21112">
    <property type="entry name" value="alphaLP-like"/>
    <property type="match status" value="1"/>
</dbReference>
<dbReference type="RefSeq" id="WP_141338062.1">
    <property type="nucleotide sequence ID" value="NZ_JBHMAX010000024.1"/>
</dbReference>
<dbReference type="InterPro" id="IPR028994">
    <property type="entry name" value="Integrin_alpha_N"/>
</dbReference>